<dbReference type="HOGENOM" id="CLU_046970_0_0_7"/>
<comment type="caution">
    <text evidence="1">The sequence shown here is derived from an EMBL/GenBank/DDBJ whole genome shotgun (WGS) entry which is preliminary data.</text>
</comment>
<reference evidence="1 2" key="1">
    <citation type="journal article" date="2014" name="Nature">
        <title>An environmental bacterial taxon with a large and distinct metabolic repertoire.</title>
        <authorList>
            <person name="Wilson M.C."/>
            <person name="Mori T."/>
            <person name="Ruckert C."/>
            <person name="Uria A.R."/>
            <person name="Helf M.J."/>
            <person name="Takada K."/>
            <person name="Gernert C."/>
            <person name="Steffens U.A."/>
            <person name="Heycke N."/>
            <person name="Schmitt S."/>
            <person name="Rinke C."/>
            <person name="Helfrich E.J."/>
            <person name="Brachmann A.O."/>
            <person name="Gurgui C."/>
            <person name="Wakimoto T."/>
            <person name="Kracht M."/>
            <person name="Crusemann M."/>
            <person name="Hentschel U."/>
            <person name="Abe I."/>
            <person name="Matsunaga S."/>
            <person name="Kalinowski J."/>
            <person name="Takeyama H."/>
            <person name="Piel J."/>
        </authorList>
    </citation>
    <scope>NUCLEOTIDE SEQUENCE [LARGE SCALE GENOMIC DNA]</scope>
    <source>
        <strain evidence="2">TSY1</strain>
    </source>
</reference>
<organism evidence="1 2">
    <name type="scientific">Entotheonella factor</name>
    <dbReference type="NCBI Taxonomy" id="1429438"/>
    <lineage>
        <taxon>Bacteria</taxon>
        <taxon>Pseudomonadati</taxon>
        <taxon>Nitrospinota/Tectimicrobiota group</taxon>
        <taxon>Candidatus Tectimicrobiota</taxon>
        <taxon>Candidatus Entotheonellia</taxon>
        <taxon>Candidatus Entotheonellales</taxon>
        <taxon>Candidatus Entotheonellaceae</taxon>
        <taxon>Candidatus Entotheonella</taxon>
    </lineage>
</organism>
<dbReference type="EMBL" id="AZHW01000696">
    <property type="protein sequence ID" value="ETW97172.1"/>
    <property type="molecule type" value="Genomic_DNA"/>
</dbReference>
<evidence type="ECO:0008006" key="3">
    <source>
        <dbReference type="Google" id="ProtNLM"/>
    </source>
</evidence>
<evidence type="ECO:0000313" key="2">
    <source>
        <dbReference type="Proteomes" id="UP000019141"/>
    </source>
</evidence>
<keyword evidence="2" id="KW-1185">Reference proteome</keyword>
<sequence length="356" mass="37642">MAESVLNDIAQVHEAPDDLLAAIDYCYEQGWTDGLPVVPPEASRVEGMLAADGRPPETILATHPATGLSCTVLAAATNAVMAGCLPAYFPILTAAFEAMHEAPFNFHGSTASTGGSAPLLIVSGPIVDRIGMNANVNLFGPGNRANATIGRAVRLILLNVFKMIPGLSDKSTQGNPGKYSFCIAERADKNPWPNLNVELGYAPDVSTVTVYAGAGFVNVENHGGNTPEAILETVADSMANFGCITLGQTVVVLSPEHAEIVASTGWSKAQVQAFLFEHAKRSVEDMKRIGKYTQRNHETQNLPDIHRGLRPDDILVTVGGGDAGGHSAFIPSWSRGRGSIMQSKPIGCRSHTEATN</sequence>
<name>W4LGP5_ENTF1</name>
<accession>W4LGP5</accession>
<gene>
    <name evidence="1" type="ORF">ETSY1_23670</name>
</gene>
<dbReference type="Proteomes" id="UP000019141">
    <property type="component" value="Unassembled WGS sequence"/>
</dbReference>
<proteinExistence type="predicted"/>
<evidence type="ECO:0000313" key="1">
    <source>
        <dbReference type="EMBL" id="ETW97172.1"/>
    </source>
</evidence>
<dbReference type="AlphaFoldDB" id="W4LGP5"/>
<protein>
    <recommendedName>
        <fullName evidence="3">Thiol-disulfide oxidoreductase</fullName>
    </recommendedName>
</protein>